<evidence type="ECO:0000313" key="2">
    <source>
        <dbReference type="Proteomes" id="UP000326912"/>
    </source>
</evidence>
<reference evidence="1 2" key="1">
    <citation type="submission" date="2019-10" db="EMBL/GenBank/DDBJ databases">
        <title>Dictyobacter vulcani sp. nov., within the class Ktedonobacteria, isolated from soil of volcanic Mt. Zao.</title>
        <authorList>
            <person name="Zheng Y."/>
            <person name="Wang C.M."/>
            <person name="Sakai Y."/>
            <person name="Abe K."/>
            <person name="Yokota A."/>
            <person name="Yabe S."/>
        </authorList>
    </citation>
    <scope>NUCLEOTIDE SEQUENCE [LARGE SCALE GENOMIC DNA]</scope>
    <source>
        <strain evidence="1 2">W12</strain>
    </source>
</reference>
<dbReference type="EMBL" id="BKZW01000001">
    <property type="protein sequence ID" value="GER87334.1"/>
    <property type="molecule type" value="Genomic_DNA"/>
</dbReference>
<keyword evidence="2" id="KW-1185">Reference proteome</keyword>
<organism evidence="1 2">
    <name type="scientific">Dictyobacter vulcani</name>
    <dbReference type="NCBI Taxonomy" id="2607529"/>
    <lineage>
        <taxon>Bacteria</taxon>
        <taxon>Bacillati</taxon>
        <taxon>Chloroflexota</taxon>
        <taxon>Ktedonobacteria</taxon>
        <taxon>Ktedonobacterales</taxon>
        <taxon>Dictyobacteraceae</taxon>
        <taxon>Dictyobacter</taxon>
    </lineage>
</organism>
<protein>
    <submittedName>
        <fullName evidence="1">Uncharacterized protein</fullName>
    </submittedName>
</protein>
<evidence type="ECO:0000313" key="1">
    <source>
        <dbReference type="EMBL" id="GER87334.1"/>
    </source>
</evidence>
<proteinExistence type="predicted"/>
<dbReference type="RefSeq" id="WP_151755348.1">
    <property type="nucleotide sequence ID" value="NZ_BKZW01000001.1"/>
</dbReference>
<comment type="caution">
    <text evidence="1">The sequence shown here is derived from an EMBL/GenBank/DDBJ whole genome shotgun (WGS) entry which is preliminary data.</text>
</comment>
<sequence>MAIHYKLRGVRQEQSVEQEGTLTPEQLAGVNLKQDTALINVAIRTLRGQGIEAQWQECTLEDTETDQTRTYTVYKKRWMDRSAK</sequence>
<accession>A0A5J4KDX1</accession>
<name>A0A5J4KDX1_9CHLR</name>
<dbReference type="Proteomes" id="UP000326912">
    <property type="component" value="Unassembled WGS sequence"/>
</dbReference>
<dbReference type="AlphaFoldDB" id="A0A5J4KDX1"/>
<gene>
    <name evidence="1" type="ORF">KDW_14960</name>
</gene>